<dbReference type="FunFam" id="3.20.20.100:FF:000002">
    <property type="entry name" value="2,5-diketo-D-gluconic acid reductase A"/>
    <property type="match status" value="1"/>
</dbReference>
<dbReference type="GeneID" id="37029141"/>
<dbReference type="InterPro" id="IPR036812">
    <property type="entry name" value="NAD(P)_OxRdtase_dom_sf"/>
</dbReference>
<feature type="domain" description="NADP-dependent oxidoreductase" evidence="5">
    <location>
        <begin position="18"/>
        <end position="304"/>
    </location>
</feature>
<evidence type="ECO:0000256" key="4">
    <source>
        <dbReference type="PIRSR" id="PIRSR000097-3"/>
    </source>
</evidence>
<protein>
    <submittedName>
        <fullName evidence="6">Aldo/keto reductase</fullName>
    </submittedName>
</protein>
<feature type="binding site" evidence="3">
    <location>
        <position position="113"/>
    </location>
    <ligand>
        <name>substrate</name>
    </ligand>
</feature>
<evidence type="ECO:0000256" key="3">
    <source>
        <dbReference type="PIRSR" id="PIRSR000097-2"/>
    </source>
</evidence>
<reference evidence="6 7" key="1">
    <citation type="journal article" date="2018" name="Mol. Biol. Evol.">
        <title>Broad Genomic Sampling Reveals a Smut Pathogenic Ancestry of the Fungal Clade Ustilaginomycotina.</title>
        <authorList>
            <person name="Kijpornyongpan T."/>
            <person name="Mondo S.J."/>
            <person name="Barry K."/>
            <person name="Sandor L."/>
            <person name="Lee J."/>
            <person name="Lipzen A."/>
            <person name="Pangilinan J."/>
            <person name="LaButti K."/>
            <person name="Hainaut M."/>
            <person name="Henrissat B."/>
            <person name="Grigoriev I.V."/>
            <person name="Spatafora J.W."/>
            <person name="Aime M.C."/>
        </authorList>
    </citation>
    <scope>NUCLEOTIDE SEQUENCE [LARGE SCALE GENOMIC DNA]</scope>
    <source>
        <strain evidence="6 7">MCA 5214</strain>
    </source>
</reference>
<dbReference type="Pfam" id="PF00248">
    <property type="entry name" value="Aldo_ket_red"/>
    <property type="match status" value="1"/>
</dbReference>
<evidence type="ECO:0000256" key="1">
    <source>
        <dbReference type="ARBA" id="ARBA00023002"/>
    </source>
</evidence>
<organism evidence="6 7">
    <name type="scientific">Jaminaea rosea</name>
    <dbReference type="NCBI Taxonomy" id="1569628"/>
    <lineage>
        <taxon>Eukaryota</taxon>
        <taxon>Fungi</taxon>
        <taxon>Dikarya</taxon>
        <taxon>Basidiomycota</taxon>
        <taxon>Ustilaginomycotina</taxon>
        <taxon>Exobasidiomycetes</taxon>
        <taxon>Microstromatales</taxon>
        <taxon>Microstromatales incertae sedis</taxon>
        <taxon>Jaminaea</taxon>
    </lineage>
</organism>
<dbReference type="STRING" id="1569628.A0A316UZU1"/>
<gene>
    <name evidence="6" type="ORF">BDZ90DRAFT_237527</name>
</gene>
<keyword evidence="1" id="KW-0560">Oxidoreductase</keyword>
<dbReference type="PIRSF" id="PIRSF000097">
    <property type="entry name" value="AKR"/>
    <property type="match status" value="1"/>
</dbReference>
<evidence type="ECO:0000313" key="6">
    <source>
        <dbReference type="EMBL" id="PWN28695.1"/>
    </source>
</evidence>
<dbReference type="SUPFAM" id="SSF51430">
    <property type="entry name" value="NAD(P)-linked oxidoreductase"/>
    <property type="match status" value="1"/>
</dbReference>
<name>A0A316UZU1_9BASI</name>
<accession>A0A316UZU1</accession>
<dbReference type="InterPro" id="IPR023210">
    <property type="entry name" value="NADP_OxRdtase_dom"/>
</dbReference>
<evidence type="ECO:0000259" key="5">
    <source>
        <dbReference type="Pfam" id="PF00248"/>
    </source>
</evidence>
<sequence>MSFGKTLKLNDGNTIPQIGLGTWLSEPGQVKAAVIHAVKTGYRHLDLARIYKNQEEIGEAFDEIFSSGLAKREDLFIVSKLWNNAHKPSDVPKAYDHTLKQLHLDYLDLYLIHWPVAFEPAGGDIQSDEKLMPSHPSDSSYAHLDTTTTLADTWQAMVDLKKSGKVKSVGVSNFTPAHIEGVIKATGVVPAVNQIEAHPLLPQEGLYQYCLARGIHLTAYSPLGNSANYLASKSGEDARKFDILNAPQVQEVAKKLNVEPGQVLIAWGAQRPGFSIIPKSVTPARIEKNFQQVELSADDYAKVSSRINEVGGKRMNIPWEYTPKWNINVFEDPVEQLNANRYPKIA</sequence>
<dbReference type="PROSITE" id="PS00062">
    <property type="entry name" value="ALDOKETO_REDUCTASE_2"/>
    <property type="match status" value="1"/>
</dbReference>
<keyword evidence="7" id="KW-1185">Reference proteome</keyword>
<dbReference type="PROSITE" id="PS00798">
    <property type="entry name" value="ALDOKETO_REDUCTASE_1"/>
    <property type="match status" value="1"/>
</dbReference>
<evidence type="ECO:0000313" key="7">
    <source>
        <dbReference type="Proteomes" id="UP000245884"/>
    </source>
</evidence>
<dbReference type="EMBL" id="KZ819664">
    <property type="protein sequence ID" value="PWN28695.1"/>
    <property type="molecule type" value="Genomic_DNA"/>
</dbReference>
<dbReference type="InterPro" id="IPR018170">
    <property type="entry name" value="Aldo/ket_reductase_CS"/>
</dbReference>
<dbReference type="PANTHER" id="PTHR11732">
    <property type="entry name" value="ALDO/KETO REDUCTASE"/>
    <property type="match status" value="1"/>
</dbReference>
<dbReference type="InterPro" id="IPR020471">
    <property type="entry name" value="AKR"/>
</dbReference>
<dbReference type="AlphaFoldDB" id="A0A316UZU1"/>
<feature type="site" description="Lowers pKa of active site Tyr" evidence="4">
    <location>
        <position position="80"/>
    </location>
</feature>
<dbReference type="Gene3D" id="3.20.20.100">
    <property type="entry name" value="NADP-dependent oxidoreductase domain"/>
    <property type="match status" value="1"/>
</dbReference>
<proteinExistence type="predicted"/>
<dbReference type="RefSeq" id="XP_025363307.1">
    <property type="nucleotide sequence ID" value="XM_025507318.1"/>
</dbReference>
<dbReference type="GO" id="GO:0016616">
    <property type="term" value="F:oxidoreductase activity, acting on the CH-OH group of donors, NAD or NADP as acceptor"/>
    <property type="evidence" value="ECO:0007669"/>
    <property type="project" value="UniProtKB-ARBA"/>
</dbReference>
<feature type="active site" description="Proton donor" evidence="2">
    <location>
        <position position="51"/>
    </location>
</feature>
<dbReference type="PRINTS" id="PR00069">
    <property type="entry name" value="ALDKETRDTASE"/>
</dbReference>
<dbReference type="OrthoDB" id="416253at2759"/>
<evidence type="ECO:0000256" key="2">
    <source>
        <dbReference type="PIRSR" id="PIRSR000097-1"/>
    </source>
</evidence>
<dbReference type="Proteomes" id="UP000245884">
    <property type="component" value="Unassembled WGS sequence"/>
</dbReference>